<dbReference type="Proteomes" id="UP001632037">
    <property type="component" value="Unassembled WGS sequence"/>
</dbReference>
<name>A0ABD3G211_9STRA</name>
<evidence type="ECO:0000313" key="3">
    <source>
        <dbReference type="Proteomes" id="UP001632037"/>
    </source>
</evidence>
<dbReference type="EMBL" id="JBIMZQ010000003">
    <property type="protein sequence ID" value="KAL3672494.1"/>
    <property type="molecule type" value="Genomic_DNA"/>
</dbReference>
<accession>A0ABD3G211</accession>
<feature type="compositionally biased region" description="Low complexity" evidence="1">
    <location>
        <begin position="125"/>
        <end position="146"/>
    </location>
</feature>
<proteinExistence type="predicted"/>
<feature type="region of interest" description="Disordered" evidence="1">
    <location>
        <begin position="112"/>
        <end position="150"/>
    </location>
</feature>
<comment type="caution">
    <text evidence="2">The sequence shown here is derived from an EMBL/GenBank/DDBJ whole genome shotgun (WGS) entry which is preliminary data.</text>
</comment>
<reference evidence="2 3" key="1">
    <citation type="submission" date="2024-09" db="EMBL/GenBank/DDBJ databases">
        <title>Genome sequencing and assembly of Phytophthora oleae, isolate VK10A, causative agent of rot of olive drupes.</title>
        <authorList>
            <person name="Conti Taguali S."/>
            <person name="Riolo M."/>
            <person name="La Spada F."/>
            <person name="Cacciola S.O."/>
            <person name="Dionisio G."/>
        </authorList>
    </citation>
    <scope>NUCLEOTIDE SEQUENCE [LARGE SCALE GENOMIC DNA]</scope>
    <source>
        <strain evidence="2 3">VK10A</strain>
    </source>
</reference>
<evidence type="ECO:0000313" key="2">
    <source>
        <dbReference type="EMBL" id="KAL3672494.1"/>
    </source>
</evidence>
<protein>
    <submittedName>
        <fullName evidence="2">Uncharacterized protein</fullName>
    </submittedName>
</protein>
<feature type="compositionally biased region" description="Polar residues" evidence="1">
    <location>
        <begin position="114"/>
        <end position="124"/>
    </location>
</feature>
<sequence length="220" mass="24805">MPTERPLPHELLVAHDDRHSYMQRMNSLAGPGAYTVPSTFRRSAPNLLLRVVQRENYGREFSRQKRSTTTTTTESTSPDAACQLCLVTAADTHRARRDQLRKLLQVNRWCQDEGATSPSTDSKASSPTRTVSPKRSPSPRSRASSPGRRRWATAELELAGIPVEPVFVEEELLSEDIDSSHHQQLGAISGPMTYQHFLMGTSYLERLKKLQRRQQHVASQ</sequence>
<evidence type="ECO:0000256" key="1">
    <source>
        <dbReference type="SAM" id="MobiDB-lite"/>
    </source>
</evidence>
<dbReference type="AlphaFoldDB" id="A0ABD3G211"/>
<keyword evidence="3" id="KW-1185">Reference proteome</keyword>
<gene>
    <name evidence="2" type="ORF">V7S43_001794</name>
</gene>
<organism evidence="2 3">
    <name type="scientific">Phytophthora oleae</name>
    <dbReference type="NCBI Taxonomy" id="2107226"/>
    <lineage>
        <taxon>Eukaryota</taxon>
        <taxon>Sar</taxon>
        <taxon>Stramenopiles</taxon>
        <taxon>Oomycota</taxon>
        <taxon>Peronosporomycetes</taxon>
        <taxon>Peronosporales</taxon>
        <taxon>Peronosporaceae</taxon>
        <taxon>Phytophthora</taxon>
    </lineage>
</organism>